<evidence type="ECO:0000313" key="2">
    <source>
        <dbReference type="Proteomes" id="UP000002489"/>
    </source>
</evidence>
<dbReference type="EnsemblFungi" id="FOXG_02666T0">
    <property type="protein sequence ID" value="FOXG_02666P0"/>
    <property type="gene ID" value="FOXG_02666"/>
</dbReference>
<dbReference type="AlphaFoldDB" id="A0A0D2XFH7"/>
<accession>A0A0D2XFH7</accession>
<dbReference type="PANTHER" id="PTHR42905:SF7">
    <property type="entry name" value="PHOSPHOENOLPYRUVATE PHOSPHOMUTASE"/>
    <property type="match status" value="1"/>
</dbReference>
<dbReference type="InterPro" id="IPR015813">
    <property type="entry name" value="Pyrv/PenolPyrv_kinase-like_dom"/>
</dbReference>
<dbReference type="SUPFAM" id="SSF51621">
    <property type="entry name" value="Phosphoenolpyruvate/pyruvate domain"/>
    <property type="match status" value="1"/>
</dbReference>
<dbReference type="Proteomes" id="UP000002489">
    <property type="component" value="Unassembled WGS sequence"/>
</dbReference>
<evidence type="ECO:0000313" key="1">
    <source>
        <dbReference type="EnsemblFungi" id="FOXG_02666P0"/>
    </source>
</evidence>
<gene>
    <name evidence="1" type="primary">28944849</name>
</gene>
<dbReference type="Pfam" id="PF13714">
    <property type="entry name" value="PEP_mutase"/>
    <property type="match status" value="1"/>
</dbReference>
<organism evidence="1 2">
    <name type="scientific">Fusarium oxysporum (strain Fo5176)</name>
    <name type="common">Fusarium vascular wilt</name>
    <dbReference type="NCBI Taxonomy" id="660025"/>
    <lineage>
        <taxon>Eukaryota</taxon>
        <taxon>Fungi</taxon>
        <taxon>Dikarya</taxon>
        <taxon>Ascomycota</taxon>
        <taxon>Pezizomycotina</taxon>
        <taxon>Sordariomycetes</taxon>
        <taxon>Hypocreomycetidae</taxon>
        <taxon>Hypocreales</taxon>
        <taxon>Nectriaceae</taxon>
        <taxon>Fusarium</taxon>
        <taxon>Fusarium oxysporum species complex</taxon>
    </lineage>
</organism>
<dbReference type="STRING" id="426428.A0A0D2XFH7"/>
<reference evidence="1" key="2">
    <citation type="submission" date="2025-08" db="UniProtKB">
        <authorList>
            <consortium name="EnsemblFungi"/>
        </authorList>
    </citation>
    <scope>IDENTIFICATION</scope>
    <source>
        <strain evidence="1">4287 / CBS 123668 / FGSC 9935 / NRRL 34936</strain>
    </source>
</reference>
<dbReference type="InterPro" id="IPR040442">
    <property type="entry name" value="Pyrv_kinase-like_dom_sf"/>
</dbReference>
<protein>
    <submittedName>
        <fullName evidence="1">Uncharacterized protein</fullName>
    </submittedName>
</protein>
<dbReference type="GO" id="GO:0003824">
    <property type="term" value="F:catalytic activity"/>
    <property type="evidence" value="ECO:0007669"/>
    <property type="project" value="InterPro"/>
</dbReference>
<dbReference type="Gene3D" id="3.20.20.60">
    <property type="entry name" value="Phosphoenolpyruvate-binding domains"/>
    <property type="match status" value="1"/>
</dbReference>
<dbReference type="PANTHER" id="PTHR42905">
    <property type="entry name" value="PHOSPHOENOLPYRUVATE CARBOXYLASE"/>
    <property type="match status" value="1"/>
</dbReference>
<reference evidence="2" key="1">
    <citation type="journal article" date="2012" name="Mol. Plant Microbe Interact.">
        <title>A highly conserved effector in Fusarium oxysporum is required for full virulence on Arabidopsis.</title>
        <authorList>
            <person name="Thatcher L.F."/>
            <person name="Gardiner D.M."/>
            <person name="Kazan K."/>
            <person name="Manners J."/>
        </authorList>
    </citation>
    <scope>NUCLEOTIDE SEQUENCE [LARGE SCALE GENOMIC DNA]</scope>
    <source>
        <strain evidence="2">Fo5176</strain>
    </source>
</reference>
<sequence>MGSLHTEPSPSPAFSSVRSALAQNNNRIILCESHDGTSTEIIRATVAKNGQKFDGIWYSGLCQTTYLGIPDSETLSPLQRASLLALDGELKRKTSNRSLCAAFDADSGGDIADIPALVALMNLVGVGMVVIEDKAVSAPGQKVNSLAASSASQALADPHEFAEVIRAFRAVNGKAKGGPMITARIESFCCRVSKADAEEESKSYEDAHQDALKRAKIYHEAGIDAIMIHSKSKSPHEVTRFLREYREFDSQTPLVVVPTTYSEIPKDALYEAGANVIIYANHLMRAKISAVGSISDKILAKNLDLFYNDAEIRAMIQARNYGCLLRKLRNRSVWGEESNEARMYRIVAEATASENIQATVIDLLEGKLAGCEADTRIVSVKELLKINAKQVVPVGELVTQVDVY</sequence>
<dbReference type="SMR" id="A0A0D2XFH7"/>
<proteinExistence type="predicted"/>
<dbReference type="VEuPathDB" id="FungiDB:FOXG_02666"/>
<name>A0A0D2XFH7_FUSOF</name>